<gene>
    <name evidence="1" type="ORF">Nstercoris_02066</name>
</gene>
<dbReference type="KEGG" id="nst:Nstercoris_02066"/>
<accession>A0A4Y1YNN9</accession>
<proteinExistence type="predicted"/>
<protein>
    <submittedName>
        <fullName evidence="1">Uncharacterized protein</fullName>
    </submittedName>
</protein>
<organism evidence="1 2">
    <name type="scientific">Nitrosomonas stercoris</name>
    <dbReference type="NCBI Taxonomy" id="1444684"/>
    <lineage>
        <taxon>Bacteria</taxon>
        <taxon>Pseudomonadati</taxon>
        <taxon>Pseudomonadota</taxon>
        <taxon>Betaproteobacteria</taxon>
        <taxon>Nitrosomonadales</taxon>
        <taxon>Nitrosomonadaceae</taxon>
        <taxon>Nitrosomonas</taxon>
    </lineage>
</organism>
<sequence length="299" mass="33408">MIKHTTALTPRQSHPFSSPQAYLTRHAQQRSQGIPVLTVLLGSLDDTQEMWCHWMQKQNKDTVIWSPAAATSLSFSWIETLLAQADLQNKLLQHLAQTQRCTAEQLLSKLRNKSGFELKIFQQQLSVHFSAQASLLLNWLLTQIVCARALIPDLAEDLAQTVQLRKDNQLAQNIAIFAELFPMKMLPSILVTLPDSADVSSYATYIQALAQVAENLLEIPVALSITPASFENYCGKTPESKVKAMLRLGVIEMPFFLDEDHGLPAETAQILHQYDAPSSLYQEAKSLQQLLTKNKGDLA</sequence>
<evidence type="ECO:0000313" key="2">
    <source>
        <dbReference type="Proteomes" id="UP000316473"/>
    </source>
</evidence>
<dbReference type="EMBL" id="AP019755">
    <property type="protein sequence ID" value="BBL35790.1"/>
    <property type="molecule type" value="Genomic_DNA"/>
</dbReference>
<keyword evidence="2" id="KW-1185">Reference proteome</keyword>
<dbReference type="AlphaFoldDB" id="A0A4Y1YNN9"/>
<reference evidence="1 2" key="1">
    <citation type="submission" date="2019-06" db="EMBL/GenBank/DDBJ databases">
        <title>Nitrosomonas stercoris KYUHI-S whole genome shotgun sequence.</title>
        <authorList>
            <person name="Nakagawa T."/>
            <person name="Tsuchiya Y."/>
            <person name="Takahashi R."/>
        </authorList>
    </citation>
    <scope>NUCLEOTIDE SEQUENCE [LARGE SCALE GENOMIC DNA]</scope>
    <source>
        <strain evidence="1 2">KYUHI-S</strain>
    </source>
</reference>
<name>A0A4Y1YNN9_9PROT</name>
<evidence type="ECO:0000313" key="1">
    <source>
        <dbReference type="EMBL" id="BBL35790.1"/>
    </source>
</evidence>
<dbReference type="Proteomes" id="UP000316473">
    <property type="component" value="Chromosome"/>
</dbReference>